<dbReference type="EMBL" id="UGTF01000004">
    <property type="protein sequence ID" value="SUB98048.1"/>
    <property type="molecule type" value="Genomic_DNA"/>
</dbReference>
<dbReference type="Proteomes" id="UP000254156">
    <property type="component" value="Unassembled WGS sequence"/>
</dbReference>
<dbReference type="AlphaFoldDB" id="A0A379EG55"/>
<organism evidence="2 3">
    <name type="scientific">Porphyromonas macacae</name>
    <dbReference type="NCBI Taxonomy" id="28115"/>
    <lineage>
        <taxon>Bacteria</taxon>
        <taxon>Pseudomonadati</taxon>
        <taxon>Bacteroidota</taxon>
        <taxon>Bacteroidia</taxon>
        <taxon>Bacteroidales</taxon>
        <taxon>Porphyromonadaceae</taxon>
        <taxon>Porphyromonas</taxon>
    </lineage>
</organism>
<gene>
    <name evidence="2" type="ORF">NCTC11632_02121</name>
</gene>
<keyword evidence="1" id="KW-0472">Membrane</keyword>
<name>A0A379EG55_9PORP</name>
<reference evidence="2 3" key="1">
    <citation type="submission" date="2018-06" db="EMBL/GenBank/DDBJ databases">
        <authorList>
            <consortium name="Pathogen Informatics"/>
            <person name="Doyle S."/>
        </authorList>
    </citation>
    <scope>NUCLEOTIDE SEQUENCE [LARGE SCALE GENOMIC DNA]</scope>
    <source>
        <strain evidence="2 3">NCTC11632</strain>
    </source>
</reference>
<keyword evidence="1" id="KW-0812">Transmembrane</keyword>
<accession>A0A379EG55</accession>
<feature type="transmembrane region" description="Helical" evidence="1">
    <location>
        <begin position="20"/>
        <end position="37"/>
    </location>
</feature>
<evidence type="ECO:0000313" key="3">
    <source>
        <dbReference type="Proteomes" id="UP000254156"/>
    </source>
</evidence>
<evidence type="ECO:0000256" key="1">
    <source>
        <dbReference type="SAM" id="Phobius"/>
    </source>
</evidence>
<protein>
    <submittedName>
        <fullName evidence="2">Uncharacterized protein</fullName>
    </submittedName>
</protein>
<keyword evidence="1" id="KW-1133">Transmembrane helix</keyword>
<evidence type="ECO:0000313" key="2">
    <source>
        <dbReference type="EMBL" id="SUB98048.1"/>
    </source>
</evidence>
<sequence>MIFSNNMEYDSLGGIVPIQGAFYCLVHVFMLLLIVFVKKIYLLKK</sequence>
<proteinExistence type="predicted"/>